<comment type="similarity">
    <text evidence="2">Belongs to the GtrA family.</text>
</comment>
<dbReference type="PANTHER" id="PTHR38459:SF5">
    <property type="entry name" value="CELL WALL TEICHOIC ACID GLYCOSYLATION PROTEIN GTCA"/>
    <property type="match status" value="1"/>
</dbReference>
<keyword evidence="3 6" id="KW-0812">Transmembrane</keyword>
<keyword evidence="9" id="KW-1185">Reference proteome</keyword>
<feature type="transmembrane region" description="Helical" evidence="6">
    <location>
        <begin position="113"/>
        <end position="132"/>
    </location>
</feature>
<sequence>MLKELFHKYKEVISYLVFGVATTIVNLVIFFICKDILGIDYKISNAIGWFLSVLFAFFTNKYFVFVSNHEDISSFIREMLLFYWYRILSFVVDMALMILMIEWMHISDFWAKMLTQVAVVVLNYFFSKFFIFKKKAS</sequence>
<evidence type="ECO:0000313" key="8">
    <source>
        <dbReference type="EMBL" id="OEG14133.1"/>
    </source>
</evidence>
<evidence type="ECO:0000256" key="3">
    <source>
        <dbReference type="ARBA" id="ARBA00022692"/>
    </source>
</evidence>
<comment type="caution">
    <text evidence="8">The sequence shown here is derived from an EMBL/GenBank/DDBJ whole genome shotgun (WGS) entry which is preliminary data.</text>
</comment>
<feature type="transmembrane region" description="Helical" evidence="6">
    <location>
        <begin position="45"/>
        <end position="63"/>
    </location>
</feature>
<dbReference type="AlphaFoldDB" id="A0A1E5GN61"/>
<dbReference type="Proteomes" id="UP000094068">
    <property type="component" value="Unassembled WGS sequence"/>
</dbReference>
<dbReference type="InterPro" id="IPR007267">
    <property type="entry name" value="GtrA_DPMS_TM"/>
</dbReference>
<comment type="subcellular location">
    <subcellularLocation>
        <location evidence="1">Membrane</location>
        <topology evidence="1">Multi-pass membrane protein</topology>
    </subcellularLocation>
</comment>
<dbReference type="PANTHER" id="PTHR38459">
    <property type="entry name" value="PROPHAGE BACTOPRENOL-LINKED GLUCOSE TRANSLOCASE HOMOLOG"/>
    <property type="match status" value="1"/>
</dbReference>
<evidence type="ECO:0000256" key="1">
    <source>
        <dbReference type="ARBA" id="ARBA00004141"/>
    </source>
</evidence>
<evidence type="ECO:0000256" key="5">
    <source>
        <dbReference type="ARBA" id="ARBA00023136"/>
    </source>
</evidence>
<evidence type="ECO:0000256" key="2">
    <source>
        <dbReference type="ARBA" id="ARBA00009399"/>
    </source>
</evidence>
<organism evidence="8 9">
    <name type="scientific">Enterococcus ureasiticus</name>
    <dbReference type="NCBI Taxonomy" id="903984"/>
    <lineage>
        <taxon>Bacteria</taxon>
        <taxon>Bacillati</taxon>
        <taxon>Bacillota</taxon>
        <taxon>Bacilli</taxon>
        <taxon>Lactobacillales</taxon>
        <taxon>Enterococcaceae</taxon>
        <taxon>Enterococcus</taxon>
    </lineage>
</organism>
<dbReference type="GO" id="GO:0000271">
    <property type="term" value="P:polysaccharide biosynthetic process"/>
    <property type="evidence" value="ECO:0007669"/>
    <property type="project" value="InterPro"/>
</dbReference>
<feature type="transmembrane region" description="Helical" evidence="6">
    <location>
        <begin position="12"/>
        <end position="33"/>
    </location>
</feature>
<dbReference type="InterPro" id="IPR051401">
    <property type="entry name" value="GtrA_CellWall_Glycosyl"/>
</dbReference>
<feature type="domain" description="GtrA/DPMS transmembrane" evidence="7">
    <location>
        <begin position="15"/>
        <end position="132"/>
    </location>
</feature>
<feature type="transmembrane region" description="Helical" evidence="6">
    <location>
        <begin position="83"/>
        <end position="101"/>
    </location>
</feature>
<evidence type="ECO:0000256" key="4">
    <source>
        <dbReference type="ARBA" id="ARBA00022989"/>
    </source>
</evidence>
<evidence type="ECO:0000313" key="9">
    <source>
        <dbReference type="Proteomes" id="UP000094068"/>
    </source>
</evidence>
<dbReference type="STRING" id="903984.BCR21_03840"/>
<proteinExistence type="inferred from homology"/>
<keyword evidence="5 6" id="KW-0472">Membrane</keyword>
<protein>
    <submittedName>
        <fullName evidence="8">Teichoic acid glycosylation protein</fullName>
    </submittedName>
</protein>
<gene>
    <name evidence="8" type="ORF">BCR21_03840</name>
</gene>
<dbReference type="Pfam" id="PF04138">
    <property type="entry name" value="GtrA_DPMS_TM"/>
    <property type="match status" value="1"/>
</dbReference>
<reference evidence="9" key="1">
    <citation type="submission" date="2016-09" db="EMBL/GenBank/DDBJ databases">
        <authorList>
            <person name="Gulvik C.A."/>
        </authorList>
    </citation>
    <scope>NUCLEOTIDE SEQUENCE [LARGE SCALE GENOMIC DNA]</scope>
    <source>
        <strain evidence="9">DSM 23328</strain>
    </source>
</reference>
<accession>A0A1E5GN61</accession>
<keyword evidence="4 6" id="KW-1133">Transmembrane helix</keyword>
<evidence type="ECO:0000256" key="6">
    <source>
        <dbReference type="SAM" id="Phobius"/>
    </source>
</evidence>
<dbReference type="GO" id="GO:0005886">
    <property type="term" value="C:plasma membrane"/>
    <property type="evidence" value="ECO:0007669"/>
    <property type="project" value="TreeGrafter"/>
</dbReference>
<dbReference type="EMBL" id="MIJZ01000001">
    <property type="protein sequence ID" value="OEG14133.1"/>
    <property type="molecule type" value="Genomic_DNA"/>
</dbReference>
<evidence type="ECO:0000259" key="7">
    <source>
        <dbReference type="Pfam" id="PF04138"/>
    </source>
</evidence>
<name>A0A1E5GN61_9ENTE</name>